<dbReference type="SUPFAM" id="SSF47413">
    <property type="entry name" value="lambda repressor-like DNA-binding domains"/>
    <property type="match status" value="1"/>
</dbReference>
<reference evidence="3" key="1">
    <citation type="journal article" date="2021" name="Curr. Microbiol.">
        <title>Complete genome of nocamycin-producing strain Saccharothrix syringae NRRL B-16468 reveals the biosynthetic potential for secondary metabolites.</title>
        <authorList>
            <person name="Mo X."/>
            <person name="Yang S."/>
        </authorList>
    </citation>
    <scope>NUCLEOTIDE SEQUENCE [LARGE SCALE GENOMIC DNA]</scope>
    <source>
        <strain evidence="3">ATCC 51364 / DSM 43886 / JCM 6844 / KCTC 9398 / NBRC 14523 / NRRL B-16468 / INA 2240</strain>
    </source>
</reference>
<sequence>MGAAERGHLMPGGHPMAVRRTGLIRARKAAGFTQESFAEVMHVDRSTVARWETGVREPLPYQRPKLARLLKLTMDELDELLHAERSNVAPTQPVSPSPSALPAPRVVHAGLLTQYETLTDTYRQIDYQAGSGAVYQEAVAQLNRLLDMADNVPSPLYQRFALALGDAAQLAAWLAIDHQDYGAARRYASLALSSAQEGEDPGLHAYVLGIMSYIHLHAGRGPDAVRLLLAALHLATNPRFAVSAAVHSWLSEAIGEAYALSGDHQAGARALAEAERLFDRVNPTEVPTWLAFYNGTEHIMRLKGRCLVRLGDGPAAVTALEEAAEALPAHYVRERSGTLIDLATAQLMSARGDEPRSAEPEAAAAAASEAWELAVQTGSGRNQRRVRELLPRFEPYRRLAAVRPLLEMAP</sequence>
<dbReference type="PROSITE" id="PS50943">
    <property type="entry name" value="HTH_CROC1"/>
    <property type="match status" value="1"/>
</dbReference>
<feature type="domain" description="HTH cro/C1-type" evidence="1">
    <location>
        <begin position="23"/>
        <end position="77"/>
    </location>
</feature>
<dbReference type="InterPro" id="IPR010982">
    <property type="entry name" value="Lambda_DNA-bd_dom_sf"/>
</dbReference>
<dbReference type="KEGG" id="ssyi:EKG83_05240"/>
<dbReference type="SUPFAM" id="SSF48452">
    <property type="entry name" value="TPR-like"/>
    <property type="match status" value="1"/>
</dbReference>
<organism evidence="2 3">
    <name type="scientific">Saccharothrix syringae</name>
    <name type="common">Nocardiopsis syringae</name>
    <dbReference type="NCBI Taxonomy" id="103733"/>
    <lineage>
        <taxon>Bacteria</taxon>
        <taxon>Bacillati</taxon>
        <taxon>Actinomycetota</taxon>
        <taxon>Actinomycetes</taxon>
        <taxon>Pseudonocardiales</taxon>
        <taxon>Pseudonocardiaceae</taxon>
        <taxon>Saccharothrix</taxon>
    </lineage>
</organism>
<dbReference type="InterPro" id="IPR001387">
    <property type="entry name" value="Cro/C1-type_HTH"/>
</dbReference>
<dbReference type="SMART" id="SM00530">
    <property type="entry name" value="HTH_XRE"/>
    <property type="match status" value="1"/>
</dbReference>
<dbReference type="AlphaFoldDB" id="A0A5Q0GSJ3"/>
<dbReference type="Proteomes" id="UP000325787">
    <property type="component" value="Chromosome"/>
</dbReference>
<dbReference type="GO" id="GO:0003677">
    <property type="term" value="F:DNA binding"/>
    <property type="evidence" value="ECO:0007669"/>
    <property type="project" value="InterPro"/>
</dbReference>
<dbReference type="InterPro" id="IPR011990">
    <property type="entry name" value="TPR-like_helical_dom_sf"/>
</dbReference>
<keyword evidence="3" id="KW-1185">Reference proteome</keyword>
<dbReference type="Pfam" id="PF01381">
    <property type="entry name" value="HTH_3"/>
    <property type="match status" value="1"/>
</dbReference>
<proteinExistence type="predicted"/>
<dbReference type="OrthoDB" id="3698213at2"/>
<evidence type="ECO:0000313" key="2">
    <source>
        <dbReference type="EMBL" id="QFZ16948.1"/>
    </source>
</evidence>
<gene>
    <name evidence="2" type="ORF">EKG83_05240</name>
</gene>
<dbReference type="EMBL" id="CP034550">
    <property type="protein sequence ID" value="QFZ16948.1"/>
    <property type="molecule type" value="Genomic_DNA"/>
</dbReference>
<dbReference type="Gene3D" id="1.25.40.10">
    <property type="entry name" value="Tetratricopeptide repeat domain"/>
    <property type="match status" value="1"/>
</dbReference>
<name>A0A5Q0GSJ3_SACSY</name>
<protein>
    <submittedName>
        <fullName evidence="2">XRE family transcriptional regulator</fullName>
    </submittedName>
</protein>
<dbReference type="Gene3D" id="1.10.260.40">
    <property type="entry name" value="lambda repressor-like DNA-binding domains"/>
    <property type="match status" value="1"/>
</dbReference>
<evidence type="ECO:0000313" key="3">
    <source>
        <dbReference type="Proteomes" id="UP000325787"/>
    </source>
</evidence>
<dbReference type="CDD" id="cd00093">
    <property type="entry name" value="HTH_XRE"/>
    <property type="match status" value="1"/>
</dbReference>
<accession>A0A5Q0GSJ3</accession>
<evidence type="ECO:0000259" key="1">
    <source>
        <dbReference type="PROSITE" id="PS50943"/>
    </source>
</evidence>